<evidence type="ECO:0000313" key="2">
    <source>
        <dbReference type="EMBL" id="MPU49530.1"/>
    </source>
</evidence>
<sequence>GAQGVPGPVGPAGPAGKTGPQGPAGERGPMGPPGPAGDAGNGVIKGIRLGNESVFRPHEGYINWDIRLTDGSVLTGVVGMNASGTNRINEIYYRPLQITTDGVYWRTIGIDNGM</sequence>
<dbReference type="EMBL" id="VOTT01000197">
    <property type="protein sequence ID" value="MPU49530.1"/>
    <property type="molecule type" value="Genomic_DNA"/>
</dbReference>
<feature type="region of interest" description="Disordered" evidence="1">
    <location>
        <begin position="1"/>
        <end position="44"/>
    </location>
</feature>
<keyword evidence="2" id="KW-0176">Collagen</keyword>
<dbReference type="AlphaFoldDB" id="A0A5N8H8Z0"/>
<evidence type="ECO:0000256" key="1">
    <source>
        <dbReference type="SAM" id="MobiDB-lite"/>
    </source>
</evidence>
<protein>
    <submittedName>
        <fullName evidence="2">Collagen-like protein</fullName>
    </submittedName>
</protein>
<feature type="non-terminal residue" evidence="2">
    <location>
        <position position="1"/>
    </location>
</feature>
<proteinExistence type="predicted"/>
<dbReference type="InterPro" id="IPR008160">
    <property type="entry name" value="Collagen"/>
</dbReference>
<dbReference type="Gene3D" id="1.20.5.320">
    <property type="entry name" value="6-Phosphogluconate Dehydrogenase, domain 3"/>
    <property type="match status" value="1"/>
</dbReference>
<feature type="compositionally biased region" description="Low complexity" evidence="1">
    <location>
        <begin position="12"/>
        <end position="29"/>
    </location>
</feature>
<gene>
    <name evidence="2" type="ORF">FVB16_11945</name>
</gene>
<accession>A0A5N8H8Z0</accession>
<organism evidence="2 3">
    <name type="scientific">Escherichia coli</name>
    <dbReference type="NCBI Taxonomy" id="562"/>
    <lineage>
        <taxon>Bacteria</taxon>
        <taxon>Pseudomonadati</taxon>
        <taxon>Pseudomonadota</taxon>
        <taxon>Gammaproteobacteria</taxon>
        <taxon>Enterobacterales</taxon>
        <taxon>Enterobacteriaceae</taxon>
        <taxon>Escherichia</taxon>
    </lineage>
</organism>
<reference evidence="2 3" key="1">
    <citation type="submission" date="2019-08" db="EMBL/GenBank/DDBJ databases">
        <title>Identification of Water Treatment Resistant and Multidrug Resistant Urinary Pathogenic Escherichia coli in Wastewater.</title>
        <authorList>
            <person name="Neumann N."/>
        </authorList>
    </citation>
    <scope>NUCLEOTIDE SEQUENCE [LARGE SCALE GENOMIC DNA]</scope>
    <source>
        <strain evidence="2 3">WU2356</strain>
    </source>
</reference>
<dbReference type="Proteomes" id="UP000392867">
    <property type="component" value="Unassembled WGS sequence"/>
</dbReference>
<evidence type="ECO:0000313" key="3">
    <source>
        <dbReference type="Proteomes" id="UP000392867"/>
    </source>
</evidence>
<dbReference type="Pfam" id="PF01391">
    <property type="entry name" value="Collagen"/>
    <property type="match status" value="1"/>
</dbReference>
<comment type="caution">
    <text evidence="2">The sequence shown here is derived from an EMBL/GenBank/DDBJ whole genome shotgun (WGS) entry which is preliminary data.</text>
</comment>
<name>A0A5N8H8Z0_ECOLX</name>